<organism evidence="11 12">
    <name type="scientific">Prymnesium parvum</name>
    <name type="common">Toxic golden alga</name>
    <dbReference type="NCBI Taxonomy" id="97485"/>
    <lineage>
        <taxon>Eukaryota</taxon>
        <taxon>Haptista</taxon>
        <taxon>Haptophyta</taxon>
        <taxon>Prymnesiophyceae</taxon>
        <taxon>Prymnesiales</taxon>
        <taxon>Prymnesiaceae</taxon>
        <taxon>Prymnesium</taxon>
    </lineage>
</organism>
<dbReference type="InterPro" id="IPR025876">
    <property type="entry name" value="TRAPPC11_C"/>
</dbReference>
<feature type="domain" description="Trafficking protein particle complex subunit 11 C-terminal" evidence="10">
    <location>
        <begin position="1050"/>
        <end position="1095"/>
    </location>
</feature>
<comment type="similarity">
    <text evidence="3">Belongs to the TRAPPC11 family.</text>
</comment>
<protein>
    <recommendedName>
        <fullName evidence="4">Trafficking protein particle complex subunit 11</fullName>
    </recommendedName>
</protein>
<feature type="domain" description="Trafficking protein particle complex subunit 11" evidence="9">
    <location>
        <begin position="266"/>
        <end position="516"/>
    </location>
</feature>
<evidence type="ECO:0000256" key="2">
    <source>
        <dbReference type="ARBA" id="ARBA00004222"/>
    </source>
</evidence>
<dbReference type="EMBL" id="JBGBPQ010000013">
    <property type="protein sequence ID" value="KAL1512089.1"/>
    <property type="molecule type" value="Genomic_DNA"/>
</dbReference>
<comment type="caution">
    <text evidence="11">The sequence shown here is derived from an EMBL/GenBank/DDBJ whole genome shotgun (WGS) entry which is preliminary data.</text>
</comment>
<name>A0AB34J428_PRYPA</name>
<evidence type="ECO:0000256" key="6">
    <source>
        <dbReference type="ARBA" id="ARBA00022892"/>
    </source>
</evidence>
<gene>
    <name evidence="11" type="ORF">AB1Y20_005361</name>
</gene>
<dbReference type="PANTHER" id="PTHR14374:SF0">
    <property type="entry name" value="TRAFFICKING PROTEIN PARTICLE COMPLEX SUBUNIT 11"/>
    <property type="match status" value="1"/>
</dbReference>
<evidence type="ECO:0000259" key="10">
    <source>
        <dbReference type="Pfam" id="PF12742"/>
    </source>
</evidence>
<evidence type="ECO:0000256" key="3">
    <source>
        <dbReference type="ARBA" id="ARBA00007051"/>
    </source>
</evidence>
<evidence type="ECO:0000313" key="12">
    <source>
        <dbReference type="Proteomes" id="UP001515480"/>
    </source>
</evidence>
<sequence>MAAAEQPEASMDAFIDSQPSPLVALVGLPQLHKSLTSRQYRADELHANYVSLEMETTFLDYLPSGAGAEQHVVLKKDWLHKHTHATAAIVSLWFAWDSDVSTAGILATLDKFRSRCRPNCKIIVILAQRRAVAETDDRLSELRKKAELDTKSLLLLLTEGEGDNARVDEAGARKVEKILLESAIAYYKDESRRNKKAKQLGAAPNSSKGAPHLVARHHFKRAYYSEFRRDTSSAAKHWSSCYSNLLELLKLVVSSNESERSQVPLSEVKRVANFVNIKICRGIFATGKPQDAFEAFRKHMRKFRPLVLSPGAAKLADPTGAIAAAAGVVHWGWLYKQYHMFAKLIESPTFKPLLGNRARGPYGEPGYYFQAAASCALERRKCAEKLCAAKPPDGGSDTLIDGRPWRSVAADLGIKPEADVRHDSSTVIELLTNGYEHFKERRYQRMILFIASQTAEEYYYIGNYDKAKQFFERVSNFYQKERWWTVLAHIQRCLRTCAEQLRNLQQFVKCSVALLNNKLSDAAAANGILQQLHGLVRLSPSAPSAFPPLSATIALDVQPEQELLGCVASWSPPQIHLGSSSTLTLKLNSSLVVPLTATSVQLVSSDKQLSRTINATTPSAASDGGEAADGGLPLLMPPGGALTLSITFTPKAEGNITLQQESEVSIALGREPCAIHLVLPLLTLIDDDEAAEQPQLVVNPPLPKLSLDFIHNGPVLVQEAAAVQLLVHTNEDECYSAQLELQLAPADELQPPSSDSAGFTPISTGGDAKSSSPAPAPAEPKVEAGELPRLFGPKGETLGSGSPALQLERISKGSTYTANLTLSAYSPRPLKLTATIVYSAMVGSPMRKVTATFPIDVAPALRVTSAFLLSAEQRQRGHLCTDELVQLLVRAHCVAPPPVRLALHSIRLLPARRVASVKLGSAKESKDESGGDPLLAAEGNASIDTKGVVLGTDGEYSALFAFRSTCSVSNASLGTICTSWTRMQVGAAESGGKTKEATPSEMMTPLPEQDVRPADFEITRDLPTGGTLGQLLRLRVRITNRATTLRMLRLSFSENEAFLFCGFKLFNFQLPPNHSHLVEFNLLPILTGAVQLPPVRLTCTTSNKELLDAQTVHRVFVLPAEPVVG</sequence>
<evidence type="ECO:0000256" key="1">
    <source>
        <dbReference type="ARBA" id="ARBA00001995"/>
    </source>
</evidence>
<comment type="function">
    <text evidence="1">Involved in endoplasmic reticulum to Golgi apparatus trafficking at a very early stage.</text>
</comment>
<dbReference type="Proteomes" id="UP001515480">
    <property type="component" value="Unassembled WGS sequence"/>
</dbReference>
<dbReference type="Pfam" id="PF12742">
    <property type="entry name" value="Gryzun-like"/>
    <property type="match status" value="1"/>
</dbReference>
<reference evidence="11 12" key="1">
    <citation type="journal article" date="2024" name="Science">
        <title>Giant polyketide synthase enzymes in the biosynthesis of giant marine polyether toxins.</title>
        <authorList>
            <person name="Fallon T.R."/>
            <person name="Shende V.V."/>
            <person name="Wierzbicki I.H."/>
            <person name="Pendleton A.L."/>
            <person name="Watervoot N.F."/>
            <person name="Auber R.P."/>
            <person name="Gonzalez D.J."/>
            <person name="Wisecaver J.H."/>
            <person name="Moore B.S."/>
        </authorList>
    </citation>
    <scope>NUCLEOTIDE SEQUENCE [LARGE SCALE GENOMIC DNA]</scope>
    <source>
        <strain evidence="11 12">12B1</strain>
    </source>
</reference>
<dbReference type="Pfam" id="PF11817">
    <property type="entry name" value="Foie-gras_1"/>
    <property type="match status" value="1"/>
</dbReference>
<comment type="subcellular location">
    <subcellularLocation>
        <location evidence="2">Golgi apparatus</location>
        <location evidence="2">cis-Golgi network</location>
    </subcellularLocation>
</comment>
<dbReference type="InterPro" id="IPR021773">
    <property type="entry name" value="TPC11"/>
</dbReference>
<keyword evidence="6" id="KW-0931">ER-Golgi transport</keyword>
<keyword evidence="7" id="KW-0333">Golgi apparatus</keyword>
<evidence type="ECO:0000256" key="5">
    <source>
        <dbReference type="ARBA" id="ARBA00022448"/>
    </source>
</evidence>
<accession>A0AB34J428</accession>
<evidence type="ECO:0000256" key="8">
    <source>
        <dbReference type="SAM" id="MobiDB-lite"/>
    </source>
</evidence>
<keyword evidence="5" id="KW-0813">Transport</keyword>
<feature type="region of interest" description="Disordered" evidence="8">
    <location>
        <begin position="747"/>
        <end position="781"/>
    </location>
</feature>
<evidence type="ECO:0000259" key="9">
    <source>
        <dbReference type="Pfam" id="PF11817"/>
    </source>
</evidence>
<feature type="compositionally biased region" description="Polar residues" evidence="8">
    <location>
        <begin position="751"/>
        <end position="763"/>
    </location>
</feature>
<feature type="region of interest" description="Disordered" evidence="8">
    <location>
        <begin position="988"/>
        <end position="1007"/>
    </location>
</feature>
<proteinExistence type="inferred from homology"/>
<keyword evidence="12" id="KW-1185">Reference proteome</keyword>
<evidence type="ECO:0000256" key="4">
    <source>
        <dbReference type="ARBA" id="ARBA00021520"/>
    </source>
</evidence>
<dbReference type="GO" id="GO:0016192">
    <property type="term" value="P:vesicle-mediated transport"/>
    <property type="evidence" value="ECO:0007669"/>
    <property type="project" value="UniProtKB-KW"/>
</dbReference>
<evidence type="ECO:0000256" key="7">
    <source>
        <dbReference type="ARBA" id="ARBA00023034"/>
    </source>
</evidence>
<dbReference type="PANTHER" id="PTHR14374">
    <property type="entry name" value="FOIE GRAS"/>
    <property type="match status" value="1"/>
</dbReference>
<dbReference type="GO" id="GO:0005794">
    <property type="term" value="C:Golgi apparatus"/>
    <property type="evidence" value="ECO:0007669"/>
    <property type="project" value="UniProtKB-SubCell"/>
</dbReference>
<dbReference type="AlphaFoldDB" id="A0AB34J428"/>
<evidence type="ECO:0000313" key="11">
    <source>
        <dbReference type="EMBL" id="KAL1512089.1"/>
    </source>
</evidence>